<dbReference type="EMBL" id="LNIX01000006">
    <property type="protein sequence ID" value="OXA53307.1"/>
    <property type="molecule type" value="Genomic_DNA"/>
</dbReference>
<dbReference type="PROSITE" id="PS00028">
    <property type="entry name" value="ZINC_FINGER_C2H2_1"/>
    <property type="match status" value="2"/>
</dbReference>
<protein>
    <submittedName>
        <fullName evidence="3">Zinc finger protein klf1</fullName>
    </submittedName>
</protein>
<organism evidence="3 4">
    <name type="scientific">Folsomia candida</name>
    <name type="common">Springtail</name>
    <dbReference type="NCBI Taxonomy" id="158441"/>
    <lineage>
        <taxon>Eukaryota</taxon>
        <taxon>Metazoa</taxon>
        <taxon>Ecdysozoa</taxon>
        <taxon>Arthropoda</taxon>
        <taxon>Hexapoda</taxon>
        <taxon>Collembola</taxon>
        <taxon>Entomobryomorpha</taxon>
        <taxon>Isotomoidea</taxon>
        <taxon>Isotomidae</taxon>
        <taxon>Proisotominae</taxon>
        <taxon>Folsomia</taxon>
    </lineage>
</organism>
<accession>A0A226E8G0</accession>
<evidence type="ECO:0000313" key="4">
    <source>
        <dbReference type="Proteomes" id="UP000198287"/>
    </source>
</evidence>
<evidence type="ECO:0000256" key="1">
    <source>
        <dbReference type="SAM" id="MobiDB-lite"/>
    </source>
</evidence>
<feature type="region of interest" description="Disordered" evidence="1">
    <location>
        <begin position="1"/>
        <end position="112"/>
    </location>
</feature>
<evidence type="ECO:0000259" key="2">
    <source>
        <dbReference type="PROSITE" id="PS00028"/>
    </source>
</evidence>
<dbReference type="InterPro" id="IPR013087">
    <property type="entry name" value="Znf_C2H2_type"/>
</dbReference>
<feature type="compositionally biased region" description="Basic and acidic residues" evidence="1">
    <location>
        <begin position="68"/>
        <end position="78"/>
    </location>
</feature>
<dbReference type="AlphaFoldDB" id="A0A226E8G0"/>
<reference evidence="3 4" key="1">
    <citation type="submission" date="2015-12" db="EMBL/GenBank/DDBJ databases">
        <title>The genome of Folsomia candida.</title>
        <authorList>
            <person name="Faddeeva A."/>
            <person name="Derks M.F."/>
            <person name="Anvar Y."/>
            <person name="Smit S."/>
            <person name="Van Straalen N."/>
            <person name="Roelofs D."/>
        </authorList>
    </citation>
    <scope>NUCLEOTIDE SEQUENCE [LARGE SCALE GENOMIC DNA]</scope>
    <source>
        <strain evidence="3 4">VU population</strain>
        <tissue evidence="3">Whole body</tissue>
    </source>
</reference>
<dbReference type="Proteomes" id="UP000198287">
    <property type="component" value="Unassembled WGS sequence"/>
</dbReference>
<dbReference type="Gene3D" id="3.30.160.60">
    <property type="entry name" value="Classic Zinc Finger"/>
    <property type="match status" value="1"/>
</dbReference>
<proteinExistence type="predicted"/>
<feature type="compositionally biased region" description="Basic and acidic residues" evidence="1">
    <location>
        <begin position="1"/>
        <end position="11"/>
    </location>
</feature>
<evidence type="ECO:0000313" key="3">
    <source>
        <dbReference type="EMBL" id="OXA53307.1"/>
    </source>
</evidence>
<feature type="domain" description="C2H2-type" evidence="2">
    <location>
        <begin position="268"/>
        <end position="289"/>
    </location>
</feature>
<feature type="compositionally biased region" description="Acidic residues" evidence="1">
    <location>
        <begin position="79"/>
        <end position="112"/>
    </location>
</feature>
<feature type="domain" description="C2H2-type" evidence="2">
    <location>
        <begin position="208"/>
        <end position="231"/>
    </location>
</feature>
<feature type="compositionally biased region" description="Polar residues" evidence="1">
    <location>
        <begin position="33"/>
        <end position="47"/>
    </location>
</feature>
<sequence>MPPKLIKRESGSDDETDHDSSDNYDTPTKRARLSSSKEFNSSGYETESTPRRVTRSLQIGGGTSSAAAKRELRGAFGDHDDDDDNNSVGESTDDDDDDNLEDPDENIDDEVDLRDWKLDQVDSAVKKLQTRMDNIKGGYRLIGIAHVETFMNEYKNAKDATDVVSEMSINDYFVTLPPPTDNQEYINAVANLEKQSKARKNSNVKLKCPLQPCKTTFARMDHAKRHVLAKHLKIKLFCCKKCPLTPWKDHANMKRHVISKHFDLKYTCPTCLMLFSRNRNVHKHASLRHVTPTGKLVFLSPSKRKIDMKLFQPEYITVKYGCTYQLYVIPWVDKNGKLVDISICFTKFGDIKEVARKLWDDIVRACEKIANQGDNADEPQNESWVEMCGSARAERAKGHEMRPDLAFPLGVYGVSLIVACQLKWFARLYFDAVKVLATGDSKYFV</sequence>
<gene>
    <name evidence="3" type="ORF">Fcan01_12066</name>
</gene>
<dbReference type="SMART" id="SM00355">
    <property type="entry name" value="ZnF_C2H2"/>
    <property type="match status" value="3"/>
</dbReference>
<name>A0A226E8G0_FOLCA</name>
<keyword evidence="4" id="KW-1185">Reference proteome</keyword>
<comment type="caution">
    <text evidence="3">The sequence shown here is derived from an EMBL/GenBank/DDBJ whole genome shotgun (WGS) entry which is preliminary data.</text>
</comment>